<comment type="caution">
    <text evidence="2">Lacks conserved residue(s) required for the propagation of feature annotation.</text>
</comment>
<sequence>MTSDEIAGRIIQTAMAVASTPTTEERSFPGILAATRASFRPRRRQQSIQLQSSRVLPQQLTINRTWSWNQLKDEILNLLLPHIKNMIEMVGFDLARCDRQKHLKRLEYSDDDDLEGVLSSGMIIVIPRKDFPNDLPIIEEHNGNNSRSTNMTDNDFAPNERQIVPRRSLNLSLSSQTHPDILDDDFEPNERQIVPRRSLNMSLSRQTHPDILDDDFEQTQRQIVSRRSLNLTLSRRTHLNILEENNSNTNEDALSSNEDVEEHIDNTYNVDEQLEPYLSFPFIPEEAEVKFIEISRQDILGKMFELYNDNSLTSSRLLIKFIDEEGIDGGGLLSEMFTIFWRALFESGDFFIGNDVLIPYIKLEKEMEIMPKLATIGRILGHMIMLTNKMPPRLALYTLHALSNKPDDYTDQEQLLL</sequence>
<evidence type="ECO:0000313" key="5">
    <source>
        <dbReference type="Proteomes" id="UP001154078"/>
    </source>
</evidence>
<organism evidence="4 5">
    <name type="scientific">Brassicogethes aeneus</name>
    <name type="common">Rape pollen beetle</name>
    <name type="synonym">Meligethes aeneus</name>
    <dbReference type="NCBI Taxonomy" id="1431903"/>
    <lineage>
        <taxon>Eukaryota</taxon>
        <taxon>Metazoa</taxon>
        <taxon>Ecdysozoa</taxon>
        <taxon>Arthropoda</taxon>
        <taxon>Hexapoda</taxon>
        <taxon>Insecta</taxon>
        <taxon>Pterygota</taxon>
        <taxon>Neoptera</taxon>
        <taxon>Endopterygota</taxon>
        <taxon>Coleoptera</taxon>
        <taxon>Polyphaga</taxon>
        <taxon>Cucujiformia</taxon>
        <taxon>Nitidulidae</taxon>
        <taxon>Meligethinae</taxon>
        <taxon>Brassicogethes</taxon>
    </lineage>
</organism>
<dbReference type="InterPro" id="IPR035983">
    <property type="entry name" value="Hect_E3_ubiquitin_ligase"/>
</dbReference>
<feature type="domain" description="HECT" evidence="3">
    <location>
        <begin position="308"/>
        <end position="345"/>
    </location>
</feature>
<dbReference type="OrthoDB" id="6780967at2759"/>
<dbReference type="SUPFAM" id="SSF56204">
    <property type="entry name" value="Hect, E3 ligase catalytic domain"/>
    <property type="match status" value="1"/>
</dbReference>
<keyword evidence="5" id="KW-1185">Reference proteome</keyword>
<evidence type="ECO:0000313" key="4">
    <source>
        <dbReference type="EMBL" id="CAH0563086.1"/>
    </source>
</evidence>
<keyword evidence="1 2" id="KW-0833">Ubl conjugation pathway</keyword>
<dbReference type="AlphaFoldDB" id="A0A9P0FMA2"/>
<reference evidence="4" key="1">
    <citation type="submission" date="2021-12" db="EMBL/GenBank/DDBJ databases">
        <authorList>
            <person name="King R."/>
        </authorList>
    </citation>
    <scope>NUCLEOTIDE SEQUENCE</scope>
</reference>
<dbReference type="PROSITE" id="PS50237">
    <property type="entry name" value="HECT"/>
    <property type="match status" value="1"/>
</dbReference>
<dbReference type="GO" id="GO:0009966">
    <property type="term" value="P:regulation of signal transduction"/>
    <property type="evidence" value="ECO:0007669"/>
    <property type="project" value="UniProtKB-ARBA"/>
</dbReference>
<protein>
    <recommendedName>
        <fullName evidence="3">HECT domain-containing protein</fullName>
    </recommendedName>
</protein>
<dbReference type="EMBL" id="OV121139">
    <property type="protein sequence ID" value="CAH0563086.1"/>
    <property type="molecule type" value="Genomic_DNA"/>
</dbReference>
<name>A0A9P0FMA2_BRAAE</name>
<evidence type="ECO:0000259" key="3">
    <source>
        <dbReference type="PROSITE" id="PS50237"/>
    </source>
</evidence>
<dbReference type="Gene3D" id="3.90.1750.10">
    <property type="entry name" value="Hect, E3 ligase catalytic domains"/>
    <property type="match status" value="1"/>
</dbReference>
<gene>
    <name evidence="4" type="ORF">MELIAE_LOCUS12072</name>
</gene>
<dbReference type="GO" id="GO:0004842">
    <property type="term" value="F:ubiquitin-protein transferase activity"/>
    <property type="evidence" value="ECO:0007669"/>
    <property type="project" value="InterPro"/>
</dbReference>
<dbReference type="InterPro" id="IPR000569">
    <property type="entry name" value="HECT_dom"/>
</dbReference>
<accession>A0A9P0FMA2</accession>
<proteinExistence type="predicted"/>
<evidence type="ECO:0000256" key="1">
    <source>
        <dbReference type="ARBA" id="ARBA00022786"/>
    </source>
</evidence>
<evidence type="ECO:0000256" key="2">
    <source>
        <dbReference type="PROSITE-ProRule" id="PRU00104"/>
    </source>
</evidence>
<dbReference type="Proteomes" id="UP001154078">
    <property type="component" value="Chromosome 8"/>
</dbReference>